<feature type="transmembrane region" description="Helical" evidence="1">
    <location>
        <begin position="15"/>
        <end position="37"/>
    </location>
</feature>
<dbReference type="Proteomes" id="UP000681035">
    <property type="component" value="Chromosome"/>
</dbReference>
<accession>A0A810PXB4</accession>
<dbReference type="EMBL" id="AP023418">
    <property type="protein sequence ID" value="BCK80788.1"/>
    <property type="molecule type" value="Genomic_DNA"/>
</dbReference>
<evidence type="ECO:0000313" key="3">
    <source>
        <dbReference type="Proteomes" id="UP000681035"/>
    </source>
</evidence>
<evidence type="ECO:0000256" key="1">
    <source>
        <dbReference type="SAM" id="Phobius"/>
    </source>
</evidence>
<reference evidence="2" key="1">
    <citation type="submission" date="2020-09" db="EMBL/GenBank/DDBJ databases">
        <title>New species isolated from human feces.</title>
        <authorList>
            <person name="Kitahara M."/>
            <person name="Shigeno Y."/>
            <person name="Shime M."/>
            <person name="Matsumoto Y."/>
            <person name="Nakamura S."/>
            <person name="Motooka D."/>
            <person name="Fukuoka S."/>
            <person name="Nishikawa H."/>
            <person name="Benno Y."/>
        </authorList>
    </citation>
    <scope>NUCLEOTIDE SEQUENCE</scope>
    <source>
        <strain evidence="2">MM50</strain>
    </source>
</reference>
<keyword evidence="1" id="KW-0472">Membrane</keyword>
<name>A0A810PXB4_9FIRM</name>
<dbReference type="KEGG" id="vcop:MM50RIKEN_05510"/>
<gene>
    <name evidence="2" type="ORF">MM50RIKEN_05510</name>
</gene>
<keyword evidence="1" id="KW-0812">Transmembrane</keyword>
<proteinExistence type="predicted"/>
<evidence type="ECO:0000313" key="2">
    <source>
        <dbReference type="EMBL" id="BCK80788.1"/>
    </source>
</evidence>
<protein>
    <submittedName>
        <fullName evidence="2">Uncharacterized protein</fullName>
    </submittedName>
</protein>
<keyword evidence="3" id="KW-1185">Reference proteome</keyword>
<organism evidence="2 3">
    <name type="scientific">Vescimonas coprocola</name>
    <dbReference type="NCBI Taxonomy" id="2714355"/>
    <lineage>
        <taxon>Bacteria</taxon>
        <taxon>Bacillati</taxon>
        <taxon>Bacillota</taxon>
        <taxon>Clostridia</taxon>
        <taxon>Eubacteriales</taxon>
        <taxon>Oscillospiraceae</taxon>
        <taxon>Vescimonas</taxon>
    </lineage>
</organism>
<dbReference type="AlphaFoldDB" id="A0A810PXB4"/>
<keyword evidence="1" id="KW-1133">Transmembrane helix</keyword>
<dbReference type="RefSeq" id="WP_213541648.1">
    <property type="nucleotide sequence ID" value="NZ_AP023418.1"/>
</dbReference>
<sequence>MELKFLPSPPGAESLWLAMPIAEVLTALYAASAMGRYTRALPLSTR</sequence>